<proteinExistence type="predicted"/>
<reference evidence="1 2" key="1">
    <citation type="submission" date="2014-09" db="EMBL/GenBank/DDBJ databases">
        <title>Draft genome of Bradyrhizobium japonicum Is-34.</title>
        <authorList>
            <person name="Tsurumaru H."/>
            <person name="Yamakawa T."/>
            <person name="Hashimoto S."/>
            <person name="Okizaki K."/>
            <person name="Kanesaki Y."/>
            <person name="Yoshikawa H."/>
            <person name="Yajima S."/>
        </authorList>
    </citation>
    <scope>NUCLEOTIDE SEQUENCE [LARGE SCALE GENOMIC DNA]</scope>
    <source>
        <strain evidence="1 2">Is-34</strain>
    </source>
</reference>
<dbReference type="Pfam" id="PF06314">
    <property type="entry name" value="ADC"/>
    <property type="match status" value="1"/>
</dbReference>
<dbReference type="InterPro" id="IPR010451">
    <property type="entry name" value="Acetoacetate_decarboxylase"/>
</dbReference>
<comment type="caution">
    <text evidence="1">The sequence shown here is derived from an EMBL/GenBank/DDBJ whole genome shotgun (WGS) entry which is preliminary data.</text>
</comment>
<name>A0A0A3XFX9_BRAJP</name>
<dbReference type="Proteomes" id="UP000030377">
    <property type="component" value="Unassembled WGS sequence"/>
</dbReference>
<protein>
    <submittedName>
        <fullName evidence="1">Acetoacetate decarboxylase</fullName>
    </submittedName>
</protein>
<dbReference type="Gene3D" id="2.40.400.10">
    <property type="entry name" value="Acetoacetate decarboxylase-like"/>
    <property type="match status" value="1"/>
</dbReference>
<sequence length="266" mass="28892">MLKGFTVPKSPFGQAALTPPPPWHYAGDAVGVEFWTDPDATAATLPNGLSPDPESNGHAVMLFLDWQFTAQDDEYLEPARYQYREAFVLIDAMYADVPVMWCPYIYVDNDAALARGWTQGFPKKTGSIFQTRSFAAPGPAAAPMASGSRFGASLSAHGQRLAEACVTLREPVEDGLSLVARPVVLLRYFPSLVAGRQDTPAVDELAMSVTDNLTVAGAWIGTGELNFPDANGEELHSLAPRRIESGFRYSLSYSTSDLKILEDRAL</sequence>
<dbReference type="GO" id="GO:0016829">
    <property type="term" value="F:lyase activity"/>
    <property type="evidence" value="ECO:0007669"/>
    <property type="project" value="InterPro"/>
</dbReference>
<gene>
    <name evidence="1" type="ORF">MA20_45840</name>
</gene>
<accession>A0A0A3XFX9</accession>
<dbReference type="RefSeq" id="WP_041960854.1">
    <property type="nucleotide sequence ID" value="NZ_JRPN01000062.1"/>
</dbReference>
<dbReference type="EMBL" id="JRPN01000062">
    <property type="protein sequence ID" value="KGT73210.1"/>
    <property type="molecule type" value="Genomic_DNA"/>
</dbReference>
<dbReference type="InterPro" id="IPR023375">
    <property type="entry name" value="ADC_dom_sf"/>
</dbReference>
<dbReference type="SUPFAM" id="SSF160104">
    <property type="entry name" value="Acetoacetate decarboxylase-like"/>
    <property type="match status" value="1"/>
</dbReference>
<evidence type="ECO:0000313" key="1">
    <source>
        <dbReference type="EMBL" id="KGT73210.1"/>
    </source>
</evidence>
<evidence type="ECO:0000313" key="2">
    <source>
        <dbReference type="Proteomes" id="UP000030377"/>
    </source>
</evidence>
<dbReference type="AlphaFoldDB" id="A0A0A3XFX9"/>
<organism evidence="1 2">
    <name type="scientific">Bradyrhizobium japonicum</name>
    <dbReference type="NCBI Taxonomy" id="375"/>
    <lineage>
        <taxon>Bacteria</taxon>
        <taxon>Pseudomonadati</taxon>
        <taxon>Pseudomonadota</taxon>
        <taxon>Alphaproteobacteria</taxon>
        <taxon>Hyphomicrobiales</taxon>
        <taxon>Nitrobacteraceae</taxon>
        <taxon>Bradyrhizobium</taxon>
    </lineage>
</organism>